<evidence type="ECO:0000313" key="3">
    <source>
        <dbReference type="Proteomes" id="UP001056756"/>
    </source>
</evidence>
<accession>A0A9J6ZHP8</accession>
<dbReference type="Proteomes" id="UP001056756">
    <property type="component" value="Chromosome"/>
</dbReference>
<dbReference type="InterPro" id="IPR025164">
    <property type="entry name" value="Toastrack_DUF4097"/>
</dbReference>
<dbReference type="EMBL" id="CP097899">
    <property type="protein sequence ID" value="URN95706.1"/>
    <property type="molecule type" value="Genomic_DNA"/>
</dbReference>
<evidence type="ECO:0000313" key="2">
    <source>
        <dbReference type="EMBL" id="URN95706.1"/>
    </source>
</evidence>
<proteinExistence type="predicted"/>
<dbReference type="Pfam" id="PF13349">
    <property type="entry name" value="DUF4097"/>
    <property type="match status" value="1"/>
</dbReference>
<sequence length="300" mass="32439">MRKRWILTAIILFVVGITGLTFNKFEVDDKKIINVEKEWTFDAQTLNNITVNGTSNDLDVKFITSDSATGSILVNGNTDQDTIDKINMASIVNNKFELDLKTEFKFQFLNLNFKNTKIYITVSLPKDYKLDVVDIGTNSGNFNIEQVLAKQATFNTKSGNVKVVNVLADQTTITTYSGNLKAEDIHAETISLSTKSGNLTANTIMGELQASVNSGNIKIDDLSGEVTAKSSSGNVTISQATAHAADVTVASGNVTFTTAEGFGGFYELRSNSGNIHAPDSLGTSTEIIKINTKSGNIKVK</sequence>
<evidence type="ECO:0000259" key="1">
    <source>
        <dbReference type="Pfam" id="PF13349"/>
    </source>
</evidence>
<dbReference type="KEGG" id="plig:NAG76_05520"/>
<dbReference type="PANTHER" id="PTHR34094">
    <property type="match status" value="1"/>
</dbReference>
<name>A0A9J6ZHP8_9BACL</name>
<dbReference type="PANTHER" id="PTHR34094:SF1">
    <property type="entry name" value="PROTEIN FAM185A"/>
    <property type="match status" value="1"/>
</dbReference>
<protein>
    <submittedName>
        <fullName evidence="2">DUF4097 domain-containing protein</fullName>
    </submittedName>
</protein>
<gene>
    <name evidence="2" type="ORF">NAG76_05520</name>
</gene>
<organism evidence="2 3">
    <name type="scientific">Candidatus Pristimantibacillus lignocellulolyticus</name>
    <dbReference type="NCBI Taxonomy" id="2994561"/>
    <lineage>
        <taxon>Bacteria</taxon>
        <taxon>Bacillati</taxon>
        <taxon>Bacillota</taxon>
        <taxon>Bacilli</taxon>
        <taxon>Bacillales</taxon>
        <taxon>Paenibacillaceae</taxon>
        <taxon>Candidatus Pristimantibacillus</taxon>
    </lineage>
</organism>
<feature type="domain" description="DUF4097" evidence="1">
    <location>
        <begin position="47"/>
        <end position="299"/>
    </location>
</feature>
<reference evidence="2" key="1">
    <citation type="submission" date="2022-05" db="EMBL/GenBank/DDBJ databases">
        <title>Novel bacterial taxa in a minimal lignocellulolytic consortium and its capacity to transform plastics disclosed by genome-resolved metagenomics.</title>
        <authorList>
            <person name="Rodriguez C.A.D."/>
            <person name="Diaz-Garcia L."/>
            <person name="Herrera K."/>
            <person name="Tarazona N.A."/>
            <person name="Sproer C."/>
            <person name="Overmann J."/>
            <person name="Jimenez D.J."/>
        </authorList>
    </citation>
    <scope>NUCLEOTIDE SEQUENCE</scope>
    <source>
        <strain evidence="2">MAG5</strain>
    </source>
</reference>
<dbReference type="AlphaFoldDB" id="A0A9J6ZHP8"/>